<accession>A0A543ISB9</accession>
<dbReference type="SUPFAM" id="SSF46785">
    <property type="entry name" value="Winged helix' DNA-binding domain"/>
    <property type="match status" value="1"/>
</dbReference>
<evidence type="ECO:0000313" key="3">
    <source>
        <dbReference type="Proteomes" id="UP000319213"/>
    </source>
</evidence>
<comment type="caution">
    <text evidence="2">The sequence shown here is derived from an EMBL/GenBank/DDBJ whole genome shotgun (WGS) entry which is preliminary data.</text>
</comment>
<dbReference type="Gene3D" id="1.10.10.10">
    <property type="entry name" value="Winged helix-like DNA-binding domain superfamily/Winged helix DNA-binding domain"/>
    <property type="match status" value="1"/>
</dbReference>
<dbReference type="Proteomes" id="UP000319213">
    <property type="component" value="Unassembled WGS sequence"/>
</dbReference>
<name>A0A543ISB9_9ACTN</name>
<dbReference type="Pfam" id="PF12802">
    <property type="entry name" value="MarR_2"/>
    <property type="match status" value="1"/>
</dbReference>
<dbReference type="SMART" id="SM00347">
    <property type="entry name" value="HTH_MARR"/>
    <property type="match status" value="1"/>
</dbReference>
<dbReference type="PROSITE" id="PS50995">
    <property type="entry name" value="HTH_MARR_2"/>
    <property type="match status" value="1"/>
</dbReference>
<dbReference type="InterPro" id="IPR039422">
    <property type="entry name" value="MarR/SlyA-like"/>
</dbReference>
<sequence>MRSREHCYAEIQDGGLRLAAGVVRLLHALSVGFGLGPNDFQAYMLLRIEGPMTPGEIAQCLRLATGSVTALIDRLEARGLVTRAPHPADRRKVVVRPAELTDAAPASALPENIRAAMLALHARYSEAELEVIADWLRRATETLHTLAAGDGR</sequence>
<dbReference type="InterPro" id="IPR036388">
    <property type="entry name" value="WH-like_DNA-bd_sf"/>
</dbReference>
<dbReference type="InterPro" id="IPR036390">
    <property type="entry name" value="WH_DNA-bd_sf"/>
</dbReference>
<dbReference type="AlphaFoldDB" id="A0A543ISB9"/>
<protein>
    <submittedName>
        <fullName evidence="2">DNA-binding MarR family transcriptional regulator</fullName>
    </submittedName>
</protein>
<dbReference type="GO" id="GO:0003677">
    <property type="term" value="F:DNA binding"/>
    <property type="evidence" value="ECO:0007669"/>
    <property type="project" value="UniProtKB-KW"/>
</dbReference>
<organism evidence="2 3">
    <name type="scientific">Thermopolyspora flexuosa</name>
    <dbReference type="NCBI Taxonomy" id="103836"/>
    <lineage>
        <taxon>Bacteria</taxon>
        <taxon>Bacillati</taxon>
        <taxon>Actinomycetota</taxon>
        <taxon>Actinomycetes</taxon>
        <taxon>Streptosporangiales</taxon>
        <taxon>Streptosporangiaceae</taxon>
        <taxon>Thermopolyspora</taxon>
    </lineage>
</organism>
<dbReference type="PANTHER" id="PTHR33164">
    <property type="entry name" value="TRANSCRIPTIONAL REGULATOR, MARR FAMILY"/>
    <property type="match status" value="1"/>
</dbReference>
<keyword evidence="3" id="KW-1185">Reference proteome</keyword>
<dbReference type="GO" id="GO:0003700">
    <property type="term" value="F:DNA-binding transcription factor activity"/>
    <property type="evidence" value="ECO:0007669"/>
    <property type="project" value="InterPro"/>
</dbReference>
<dbReference type="GO" id="GO:0006950">
    <property type="term" value="P:response to stress"/>
    <property type="evidence" value="ECO:0007669"/>
    <property type="project" value="TreeGrafter"/>
</dbReference>
<dbReference type="InterPro" id="IPR000835">
    <property type="entry name" value="HTH_MarR-typ"/>
</dbReference>
<dbReference type="PANTHER" id="PTHR33164:SF106">
    <property type="entry name" value="TRANSCRIPTIONAL REGULATORY PROTEIN"/>
    <property type="match status" value="1"/>
</dbReference>
<reference evidence="2 3" key="1">
    <citation type="submission" date="2019-06" db="EMBL/GenBank/DDBJ databases">
        <title>Sequencing the genomes of 1000 actinobacteria strains.</title>
        <authorList>
            <person name="Klenk H.-P."/>
        </authorList>
    </citation>
    <scope>NUCLEOTIDE SEQUENCE [LARGE SCALE GENOMIC DNA]</scope>
    <source>
        <strain evidence="2 3">DSM 43186</strain>
    </source>
</reference>
<proteinExistence type="predicted"/>
<evidence type="ECO:0000313" key="2">
    <source>
        <dbReference type="EMBL" id="TQM73463.1"/>
    </source>
</evidence>
<feature type="domain" description="HTH marR-type" evidence="1">
    <location>
        <begin position="1"/>
        <end position="141"/>
    </location>
</feature>
<dbReference type="EMBL" id="VFPQ01000001">
    <property type="protein sequence ID" value="TQM73463.1"/>
    <property type="molecule type" value="Genomic_DNA"/>
</dbReference>
<gene>
    <name evidence="2" type="ORF">FHX40_0103</name>
</gene>
<evidence type="ECO:0000259" key="1">
    <source>
        <dbReference type="PROSITE" id="PS50995"/>
    </source>
</evidence>
<keyword evidence="2" id="KW-0238">DNA-binding</keyword>